<evidence type="ECO:0000313" key="2">
    <source>
        <dbReference type="Proteomes" id="UP000320160"/>
    </source>
</evidence>
<comment type="caution">
    <text evidence="1">The sequence shown here is derived from an EMBL/GenBank/DDBJ whole genome shotgun (WGS) entry which is preliminary data.</text>
</comment>
<reference evidence="1 2" key="1">
    <citation type="submission" date="2019-07" db="EMBL/GenBank/DDBJ databases">
        <authorList>
            <person name="Park M."/>
        </authorList>
    </citation>
    <scope>NUCLEOTIDE SEQUENCE [LARGE SCALE GENOMIC DNA]</scope>
    <source>
        <strain evidence="1 2">KCTC32445</strain>
    </source>
</reference>
<dbReference type="RefSeq" id="WP_143775868.1">
    <property type="nucleotide sequence ID" value="NZ_VKKU01000001.1"/>
</dbReference>
<keyword evidence="2" id="KW-1185">Reference proteome</keyword>
<dbReference type="OrthoDB" id="7205390at2"/>
<dbReference type="AlphaFoldDB" id="A0A553WJW9"/>
<dbReference type="Proteomes" id="UP000320160">
    <property type="component" value="Unassembled WGS sequence"/>
</dbReference>
<proteinExistence type="predicted"/>
<sequence>MFVISTVAALSVISAANLESLQLAEPGPQTLSNEIRCSDKSNTTEITANGVACVSGIISVESYKIFQRYKGRIKKVIVNSNGGDADSAMQIGRRIHKDQAEVEVREKCISSCANYIVPAASTLSVSDGSLIIIHGAIPRGVIEFSQNRKSNRTRAKNSTVDLHLEFSKVRKGILRREQLYFDEISVDDAYVTRYREQVRSILIMKKTKCLSYKEFFLVLDRPYLEEFGIKVSKWPDASDEELFNVARSRYTHSNIVFGIDSYFVRLLHPIGLGCVDRTSRALNQNAIIF</sequence>
<dbReference type="SUPFAM" id="SSF52096">
    <property type="entry name" value="ClpP/crotonase"/>
    <property type="match status" value="1"/>
</dbReference>
<name>A0A553WJW9_9SPHN</name>
<evidence type="ECO:0000313" key="1">
    <source>
        <dbReference type="EMBL" id="TSB04953.1"/>
    </source>
</evidence>
<dbReference type="EMBL" id="VKKU01000001">
    <property type="protein sequence ID" value="TSB04953.1"/>
    <property type="molecule type" value="Genomic_DNA"/>
</dbReference>
<dbReference type="InterPro" id="IPR029045">
    <property type="entry name" value="ClpP/crotonase-like_dom_sf"/>
</dbReference>
<accession>A0A553WJW9</accession>
<organism evidence="1 2">
    <name type="scientific">Sphingorhabdus contaminans</name>
    <dbReference type="NCBI Taxonomy" id="1343899"/>
    <lineage>
        <taxon>Bacteria</taxon>
        <taxon>Pseudomonadati</taxon>
        <taxon>Pseudomonadota</taxon>
        <taxon>Alphaproteobacteria</taxon>
        <taxon>Sphingomonadales</taxon>
        <taxon>Sphingomonadaceae</taxon>
        <taxon>Sphingorhabdus</taxon>
    </lineage>
</organism>
<gene>
    <name evidence="1" type="ORF">FOM92_06060</name>
</gene>
<protein>
    <submittedName>
        <fullName evidence="1">Uncharacterized protein</fullName>
    </submittedName>
</protein>